<dbReference type="KEGG" id="sla:SERLADRAFT_408152"/>
<proteinExistence type="inferred from homology"/>
<dbReference type="RefSeq" id="XP_007318082.1">
    <property type="nucleotide sequence ID" value="XM_007318020.1"/>
</dbReference>
<evidence type="ECO:0000313" key="11">
    <source>
        <dbReference type="EMBL" id="EGO25960.1"/>
    </source>
</evidence>
<dbReference type="InterPro" id="IPR001578">
    <property type="entry name" value="Peptidase_C12_UCH"/>
</dbReference>
<dbReference type="EC" id="3.4.19.12" evidence="8"/>
<keyword evidence="9" id="KW-1133">Transmembrane helix</keyword>
<dbReference type="Proteomes" id="UP000008064">
    <property type="component" value="Unassembled WGS sequence"/>
</dbReference>
<evidence type="ECO:0000256" key="5">
    <source>
        <dbReference type="ARBA" id="ARBA00022801"/>
    </source>
</evidence>
<evidence type="ECO:0000256" key="1">
    <source>
        <dbReference type="ARBA" id="ARBA00000707"/>
    </source>
</evidence>
<comment type="similarity">
    <text evidence="2 7 8">Belongs to the peptidase C12 family.</text>
</comment>
<keyword evidence="9" id="KW-0472">Membrane</keyword>
<dbReference type="GO" id="GO:0005737">
    <property type="term" value="C:cytoplasm"/>
    <property type="evidence" value="ECO:0007669"/>
    <property type="project" value="TreeGrafter"/>
</dbReference>
<keyword evidence="6 8" id="KW-0788">Thiol protease</keyword>
<evidence type="ECO:0000256" key="7">
    <source>
        <dbReference type="PROSITE-ProRule" id="PRU01393"/>
    </source>
</evidence>
<dbReference type="Gene3D" id="3.40.532.10">
    <property type="entry name" value="Peptidase C12, ubiquitin carboxyl-terminal hydrolase"/>
    <property type="match status" value="1"/>
</dbReference>
<dbReference type="InterPro" id="IPR036959">
    <property type="entry name" value="Peptidase_C12_UCH_sf"/>
</dbReference>
<dbReference type="GO" id="GO:0004843">
    <property type="term" value="F:cysteine-type deubiquitinase activity"/>
    <property type="evidence" value="ECO:0007669"/>
    <property type="project" value="UniProtKB-EC"/>
</dbReference>
<dbReference type="SUPFAM" id="SSF54001">
    <property type="entry name" value="Cysteine proteinases"/>
    <property type="match status" value="1"/>
</dbReference>
<dbReference type="PROSITE" id="PS52048">
    <property type="entry name" value="UCH_DOMAIN"/>
    <property type="match status" value="1"/>
</dbReference>
<evidence type="ECO:0000259" key="10">
    <source>
        <dbReference type="PROSITE" id="PS52048"/>
    </source>
</evidence>
<feature type="transmembrane region" description="Helical" evidence="9">
    <location>
        <begin position="81"/>
        <end position="101"/>
    </location>
</feature>
<dbReference type="GO" id="GO:0016579">
    <property type="term" value="P:protein deubiquitination"/>
    <property type="evidence" value="ECO:0007669"/>
    <property type="project" value="TreeGrafter"/>
</dbReference>
<evidence type="ECO:0000256" key="3">
    <source>
        <dbReference type="ARBA" id="ARBA00022670"/>
    </source>
</evidence>
<dbReference type="GeneID" id="18812751"/>
<dbReference type="PRINTS" id="PR00707">
    <property type="entry name" value="UBCTHYDRLASE"/>
</dbReference>
<evidence type="ECO:0000256" key="9">
    <source>
        <dbReference type="SAM" id="Phobius"/>
    </source>
</evidence>
<evidence type="ECO:0000256" key="4">
    <source>
        <dbReference type="ARBA" id="ARBA00022786"/>
    </source>
</evidence>
<dbReference type="AlphaFoldDB" id="F8NV05"/>
<dbReference type="InterPro" id="IPR038765">
    <property type="entry name" value="Papain-like_cys_pep_sf"/>
</dbReference>
<keyword evidence="5 8" id="KW-0378">Hydrolase</keyword>
<dbReference type="HOGENOM" id="CLU_633348_0_0_1"/>
<name>F8NV05_SERL9</name>
<keyword evidence="4 8" id="KW-0833">Ubl conjugation pathway</keyword>
<organism>
    <name type="scientific">Serpula lacrymans var. lacrymans (strain S7.9)</name>
    <name type="common">Dry rot fungus</name>
    <dbReference type="NCBI Taxonomy" id="578457"/>
    <lineage>
        <taxon>Eukaryota</taxon>
        <taxon>Fungi</taxon>
        <taxon>Dikarya</taxon>
        <taxon>Basidiomycota</taxon>
        <taxon>Agaricomycotina</taxon>
        <taxon>Agaricomycetes</taxon>
        <taxon>Agaricomycetidae</taxon>
        <taxon>Boletales</taxon>
        <taxon>Coniophorineae</taxon>
        <taxon>Serpulaceae</taxon>
        <taxon>Serpula</taxon>
    </lineage>
</organism>
<dbReference type="OrthoDB" id="427186at2759"/>
<evidence type="ECO:0000256" key="2">
    <source>
        <dbReference type="ARBA" id="ARBA00009326"/>
    </source>
</evidence>
<protein>
    <recommendedName>
        <fullName evidence="8">Ubiquitin carboxyl-terminal hydrolase</fullName>
        <ecNumber evidence="8">3.4.19.12</ecNumber>
    </recommendedName>
</protein>
<comment type="catalytic activity">
    <reaction evidence="1 8">
        <text>Thiol-dependent hydrolysis of ester, thioester, amide, peptide and isopeptide bonds formed by the C-terminal Gly of ubiquitin (a 76-residue protein attached to proteins as an intracellular targeting signal).</text>
        <dbReference type="EC" id="3.4.19.12"/>
    </reaction>
</comment>
<sequence length="368" mass="40359">MVACAYQAVKRLRTNLALARLLDEHSSLEYAGTKVVVIVGNVTIIVSMVCDFIATAAMWYFLDAKGVTKTRGTIMSIRLLVLNRGLLLLAAQITFLVLWLVGETHWYWCIAWINLELSGSASESYSSSSFSIAVALMSKAKHEKVFPPLESDPQLFTLLLQKLGASSALHFEDVLSLDDPDLLALIQGHIVAFVLISSSKEGHDDTLQLEESQRIASMSEADKITGEGVMWVKQTIHNACGFYALLHAVCNIPSARSHIAPGSVLDAVLNARSVEERKKILETSKALDDAYIPIALQGQTAVSEDWVWEPPFHYVCFVDVHGRVWELNGARMGPVDRGGGREVVDVVRECIKEKGGTHSLLALVETVA</sequence>
<evidence type="ECO:0000256" key="6">
    <source>
        <dbReference type="ARBA" id="ARBA00022807"/>
    </source>
</evidence>
<feature type="domain" description="UCH catalytic" evidence="10">
    <location>
        <begin position="145"/>
        <end position="368"/>
    </location>
</feature>
<dbReference type="PANTHER" id="PTHR10589:SF17">
    <property type="entry name" value="UBIQUITIN CARBOXYL-TERMINAL HYDROLASE"/>
    <property type="match status" value="1"/>
</dbReference>
<evidence type="ECO:0000256" key="8">
    <source>
        <dbReference type="RuleBase" id="RU361215"/>
    </source>
</evidence>
<comment type="caution">
    <text evidence="7">Lacks conserved residue(s) required for the propagation of feature annotation.</text>
</comment>
<reference evidence="11" key="1">
    <citation type="submission" date="2011-04" db="EMBL/GenBank/DDBJ databases">
        <title>Evolution of plant cell wall degrading machinery underlies the functional diversity of forest fungi.</title>
        <authorList>
            <consortium name="US DOE Joint Genome Institute (JGI-PGF)"/>
            <person name="Eastwood D.C."/>
            <person name="Floudas D."/>
            <person name="Binder M."/>
            <person name="Majcherczyk A."/>
            <person name="Schneider P."/>
            <person name="Aerts A."/>
            <person name="Asiegbu F.O."/>
            <person name="Baker S.E."/>
            <person name="Barry K."/>
            <person name="Bendiksby M."/>
            <person name="Blumentritt M."/>
            <person name="Coutinho P.M."/>
            <person name="Cullen D."/>
            <person name="Cullen D."/>
            <person name="Gathman A."/>
            <person name="Goodell B."/>
            <person name="Henrissat B."/>
            <person name="Ihrmark K."/>
            <person name="Kauserud H."/>
            <person name="Kohler A."/>
            <person name="LaButti K."/>
            <person name="Lapidus A."/>
            <person name="Lavin J.L."/>
            <person name="Lee Y.-H."/>
            <person name="Lindquist E."/>
            <person name="Lilly W."/>
            <person name="Lucas S."/>
            <person name="Morin E."/>
            <person name="Murat C."/>
            <person name="Oguiza J.A."/>
            <person name="Park J."/>
            <person name="Pisabarro A.G."/>
            <person name="Riley R."/>
            <person name="Rosling A."/>
            <person name="Salamov A."/>
            <person name="Schmidt O."/>
            <person name="Schmutz J."/>
            <person name="Skrede I."/>
            <person name="Stenlid J."/>
            <person name="Wiebenga A."/>
            <person name="Xie X."/>
            <person name="Kues U."/>
            <person name="Hibbett D.S."/>
            <person name="Hoffmeister D."/>
            <person name="Hogberg N."/>
            <person name="Martin F."/>
            <person name="Grigoriev I.V."/>
            <person name="Watkinson S.C."/>
        </authorList>
    </citation>
    <scope>NUCLEOTIDE SEQUENCE</scope>
    <source>
        <strain evidence="11">S7.9</strain>
    </source>
</reference>
<feature type="transmembrane region" description="Helical" evidence="9">
    <location>
        <begin position="35"/>
        <end position="61"/>
    </location>
</feature>
<dbReference type="Pfam" id="PF01088">
    <property type="entry name" value="Peptidase_C12"/>
    <property type="match status" value="1"/>
</dbReference>
<dbReference type="GO" id="GO:0006511">
    <property type="term" value="P:ubiquitin-dependent protein catabolic process"/>
    <property type="evidence" value="ECO:0007669"/>
    <property type="project" value="UniProtKB-UniRule"/>
</dbReference>
<accession>F8NV05</accession>
<dbReference type="PANTHER" id="PTHR10589">
    <property type="entry name" value="UBIQUITIN CARBOXYL-TERMINAL HYDROLASE"/>
    <property type="match status" value="1"/>
</dbReference>
<gene>
    <name evidence="11" type="ORF">SERLADRAFT_408152</name>
</gene>
<keyword evidence="9" id="KW-0812">Transmembrane</keyword>
<keyword evidence="3 8" id="KW-0645">Protease</keyword>
<dbReference type="EMBL" id="GL945433">
    <property type="protein sequence ID" value="EGO25960.1"/>
    <property type="molecule type" value="Genomic_DNA"/>
</dbReference>